<evidence type="ECO:0000313" key="2">
    <source>
        <dbReference type="EMBL" id="NML15286.1"/>
    </source>
</evidence>
<dbReference type="GO" id="GO:0020037">
    <property type="term" value="F:heme binding"/>
    <property type="evidence" value="ECO:0007669"/>
    <property type="project" value="InterPro"/>
</dbReference>
<protein>
    <submittedName>
        <fullName evidence="2">Cytochrome C</fullName>
    </submittedName>
</protein>
<dbReference type="GO" id="GO:0009055">
    <property type="term" value="F:electron transfer activity"/>
    <property type="evidence" value="ECO:0007669"/>
    <property type="project" value="InterPro"/>
</dbReference>
<reference evidence="2 3" key="1">
    <citation type="submission" date="2020-04" db="EMBL/GenBank/DDBJ databases">
        <title>Azohydromonas sp. isolated from soil.</title>
        <authorList>
            <person name="Dahal R.H."/>
        </authorList>
    </citation>
    <scope>NUCLEOTIDE SEQUENCE [LARGE SCALE GENOMIC DNA]</scope>
    <source>
        <strain evidence="2 3">G-1-1-14</strain>
    </source>
</reference>
<evidence type="ECO:0000256" key="1">
    <source>
        <dbReference type="SAM" id="SignalP"/>
    </source>
</evidence>
<comment type="caution">
    <text evidence="2">The sequence shown here is derived from an EMBL/GenBank/DDBJ whole genome shotgun (WGS) entry which is preliminary data.</text>
</comment>
<proteinExistence type="predicted"/>
<dbReference type="SUPFAM" id="SSF46626">
    <property type="entry name" value="Cytochrome c"/>
    <property type="match status" value="1"/>
</dbReference>
<organism evidence="2 3">
    <name type="scientific">Azohydromonas caseinilytica</name>
    <dbReference type="NCBI Taxonomy" id="2728836"/>
    <lineage>
        <taxon>Bacteria</taxon>
        <taxon>Pseudomonadati</taxon>
        <taxon>Pseudomonadota</taxon>
        <taxon>Betaproteobacteria</taxon>
        <taxon>Burkholderiales</taxon>
        <taxon>Sphaerotilaceae</taxon>
        <taxon>Azohydromonas</taxon>
    </lineage>
</organism>
<sequence length="199" mass="20870">MLRTSLSLSSLAGAALLCALTATAPARAAVEDDQPGAGPSAAPPEALDERARRGLKLVPAGVHLNMKGRDRALVGLGSYLVNAAGACNDCHTHPSYLPGGDPFLGQTEVINAAQYLTGGRQFGTVTSANLRPDADGHPAGLKLWQFIRLMRNGRDPGDSHILQVMPWPVYGKMVLGDLRAIYEYLSALPPAADNPNPGP</sequence>
<dbReference type="AlphaFoldDB" id="A0A848F910"/>
<keyword evidence="1" id="KW-0732">Signal</keyword>
<gene>
    <name evidence="2" type="ORF">HHL10_09870</name>
</gene>
<dbReference type="PANTHER" id="PTHR35008:SF4">
    <property type="entry name" value="BLL4482 PROTEIN"/>
    <property type="match status" value="1"/>
</dbReference>
<dbReference type="PANTHER" id="PTHR35008">
    <property type="entry name" value="BLL4482 PROTEIN-RELATED"/>
    <property type="match status" value="1"/>
</dbReference>
<dbReference type="InterPro" id="IPR036909">
    <property type="entry name" value="Cyt_c-like_dom_sf"/>
</dbReference>
<name>A0A848F910_9BURK</name>
<accession>A0A848F910</accession>
<evidence type="ECO:0000313" key="3">
    <source>
        <dbReference type="Proteomes" id="UP000574067"/>
    </source>
</evidence>
<keyword evidence="3" id="KW-1185">Reference proteome</keyword>
<dbReference type="EMBL" id="JABBFW010000005">
    <property type="protein sequence ID" value="NML15286.1"/>
    <property type="molecule type" value="Genomic_DNA"/>
</dbReference>
<dbReference type="RefSeq" id="WP_169160184.1">
    <property type="nucleotide sequence ID" value="NZ_JABBFW010000005.1"/>
</dbReference>
<dbReference type="InterPro" id="IPR051459">
    <property type="entry name" value="Cytochrome_c-type_DH"/>
</dbReference>
<dbReference type="Proteomes" id="UP000574067">
    <property type="component" value="Unassembled WGS sequence"/>
</dbReference>
<feature type="chain" id="PRO_5032742358" evidence="1">
    <location>
        <begin position="29"/>
        <end position="199"/>
    </location>
</feature>
<feature type="signal peptide" evidence="1">
    <location>
        <begin position="1"/>
        <end position="28"/>
    </location>
</feature>